<dbReference type="AlphaFoldDB" id="A0A4V3XG74"/>
<evidence type="ECO:0000256" key="4">
    <source>
        <dbReference type="ARBA" id="ARBA00022475"/>
    </source>
</evidence>
<dbReference type="PANTHER" id="PTHR46494:SF1">
    <property type="entry name" value="CORA FAMILY METAL ION TRANSPORTER (EUROFUNG)"/>
    <property type="match status" value="1"/>
</dbReference>
<dbReference type="InterPro" id="IPR045861">
    <property type="entry name" value="CorA_cytoplasmic_dom"/>
</dbReference>
<feature type="compositionally biased region" description="Polar residues" evidence="8">
    <location>
        <begin position="265"/>
        <end position="285"/>
    </location>
</feature>
<accession>A0A4V3XG74</accession>
<dbReference type="GO" id="GO:0015095">
    <property type="term" value="F:magnesium ion transmembrane transporter activity"/>
    <property type="evidence" value="ECO:0007669"/>
    <property type="project" value="TreeGrafter"/>
</dbReference>
<feature type="region of interest" description="Disordered" evidence="8">
    <location>
        <begin position="1"/>
        <end position="104"/>
    </location>
</feature>
<keyword evidence="11" id="KW-1185">Reference proteome</keyword>
<dbReference type="InterPro" id="IPR002523">
    <property type="entry name" value="MgTranspt_CorA/ZnTranspt_ZntB"/>
</dbReference>
<evidence type="ECO:0000256" key="1">
    <source>
        <dbReference type="ARBA" id="ARBA00004651"/>
    </source>
</evidence>
<organism evidence="10 11">
    <name type="scientific">Bondarzewia mesenterica</name>
    <dbReference type="NCBI Taxonomy" id="1095465"/>
    <lineage>
        <taxon>Eukaryota</taxon>
        <taxon>Fungi</taxon>
        <taxon>Dikarya</taxon>
        <taxon>Basidiomycota</taxon>
        <taxon>Agaricomycotina</taxon>
        <taxon>Agaricomycetes</taxon>
        <taxon>Russulales</taxon>
        <taxon>Bondarzewiaceae</taxon>
        <taxon>Bondarzewia</taxon>
    </lineage>
</organism>
<keyword evidence="7 9" id="KW-0472">Membrane</keyword>
<dbReference type="SUPFAM" id="SSF144083">
    <property type="entry name" value="Magnesium transport protein CorA, transmembrane region"/>
    <property type="match status" value="1"/>
</dbReference>
<comment type="subcellular location">
    <subcellularLocation>
        <location evidence="1">Cell membrane</location>
        <topology evidence="1">Multi-pass membrane protein</topology>
    </subcellularLocation>
</comment>
<protein>
    <recommendedName>
        <fullName evidence="12">Magnesium transport protein CorA</fullName>
    </recommendedName>
</protein>
<keyword evidence="6 9" id="KW-1133">Transmembrane helix</keyword>
<comment type="similarity">
    <text evidence="2">Belongs to the CorA metal ion transporter (MIT) (TC 1.A.35) family.</text>
</comment>
<name>A0A4V3XG74_9AGAM</name>
<dbReference type="Pfam" id="PF01544">
    <property type="entry name" value="CorA"/>
    <property type="match status" value="1"/>
</dbReference>
<sequence length="643" mass="72494">MPRENSFSDSDGRSLTPDLEDELERERDHEMELASSPVHPTANPRPDLLLSMPSNLHSSSSVQAKSPSIASAKSPRSHKTHKSQQRTARPWPTPGQATRYRTPGDRFRATVRKVIQMHRTSTMLLRGNVGAEPGVDPRRQSAYLSYGHLRQKCLIDIIEYSPVRASFGRMTNNEFIKFLENEEASAREPWVKVRWINVGGISWDVVSTLALKYDIHPLALEDLLHQHGHARSKSDYFAKHLFLRVLCHTLGSTPISAQKFEGDSFNPSTVSSSKTLTNLPRSSSPLPLDEKLGIADDGVNGDGYGDGDGLADSDMEEPGKRRFGWSTSINAVDAEAGRGKPSSSSPLSSKRKRAANALTLDQLKKGSRVNVRIAPMCIFLFRDGTVVSFHPDPDLNFTAPIAARIRQRDTTLRTSGDAALLVESLLDLVVDAALEVVDEYRANINILERQILMKSKVKTVRDLHIMSGDLILHKRTMGPIKTLLYGLRRYDVDRCAAIIDTTKEVPDQKIVGFMSHKSKIYLADVHDHMEYILSSLDMYAAMAENLINYTFNMASYEMNEVMRRLTLATIIFLPLTLLTGYFGMNFSRQWGVQTHSDLFFWEIAIPVMIVVIPIFTWPDFVRMAHYFRKKVLIRQVKKDFKHD</sequence>
<dbReference type="Gene3D" id="1.20.58.340">
    <property type="entry name" value="Magnesium transport protein CorA, transmembrane region"/>
    <property type="match status" value="2"/>
</dbReference>
<dbReference type="GO" id="GO:0000287">
    <property type="term" value="F:magnesium ion binding"/>
    <property type="evidence" value="ECO:0007669"/>
    <property type="project" value="TreeGrafter"/>
</dbReference>
<evidence type="ECO:0000256" key="7">
    <source>
        <dbReference type="ARBA" id="ARBA00023136"/>
    </source>
</evidence>
<dbReference type="GO" id="GO:0005886">
    <property type="term" value="C:plasma membrane"/>
    <property type="evidence" value="ECO:0007669"/>
    <property type="project" value="UniProtKB-SubCell"/>
</dbReference>
<evidence type="ECO:0000256" key="9">
    <source>
        <dbReference type="SAM" id="Phobius"/>
    </source>
</evidence>
<evidence type="ECO:0000313" key="11">
    <source>
        <dbReference type="Proteomes" id="UP000310158"/>
    </source>
</evidence>
<dbReference type="InterPro" id="IPR045863">
    <property type="entry name" value="CorA_TM1_TM2"/>
</dbReference>
<keyword evidence="5 9" id="KW-0812">Transmembrane</keyword>
<dbReference type="Gene3D" id="3.30.460.20">
    <property type="entry name" value="CorA soluble domain-like"/>
    <property type="match status" value="1"/>
</dbReference>
<feature type="transmembrane region" description="Helical" evidence="9">
    <location>
        <begin position="598"/>
        <end position="620"/>
    </location>
</feature>
<dbReference type="PANTHER" id="PTHR46494">
    <property type="entry name" value="CORA FAMILY METAL ION TRANSPORTER (EUROFUNG)"/>
    <property type="match status" value="1"/>
</dbReference>
<keyword evidence="3" id="KW-0813">Transport</keyword>
<dbReference type="EMBL" id="SGPL01000025">
    <property type="protein sequence ID" value="THH20273.1"/>
    <property type="molecule type" value="Genomic_DNA"/>
</dbReference>
<feature type="compositionally biased region" description="Basic residues" evidence="8">
    <location>
        <begin position="75"/>
        <end position="84"/>
    </location>
</feature>
<keyword evidence="4" id="KW-1003">Cell membrane</keyword>
<evidence type="ECO:0000256" key="2">
    <source>
        <dbReference type="ARBA" id="ARBA00009765"/>
    </source>
</evidence>
<dbReference type="GO" id="GO:0050897">
    <property type="term" value="F:cobalt ion binding"/>
    <property type="evidence" value="ECO:0007669"/>
    <property type="project" value="TreeGrafter"/>
</dbReference>
<feature type="region of interest" description="Disordered" evidence="8">
    <location>
        <begin position="261"/>
        <end position="324"/>
    </location>
</feature>
<evidence type="ECO:0000256" key="6">
    <source>
        <dbReference type="ARBA" id="ARBA00022989"/>
    </source>
</evidence>
<evidence type="ECO:0000256" key="3">
    <source>
        <dbReference type="ARBA" id="ARBA00022448"/>
    </source>
</evidence>
<evidence type="ECO:0000313" key="10">
    <source>
        <dbReference type="EMBL" id="THH20273.1"/>
    </source>
</evidence>
<dbReference type="OrthoDB" id="165352at2759"/>
<dbReference type="Proteomes" id="UP000310158">
    <property type="component" value="Unassembled WGS sequence"/>
</dbReference>
<dbReference type="GO" id="GO:0015087">
    <property type="term" value="F:cobalt ion transmembrane transporter activity"/>
    <property type="evidence" value="ECO:0007669"/>
    <property type="project" value="TreeGrafter"/>
</dbReference>
<comment type="caution">
    <text evidence="10">The sequence shown here is derived from an EMBL/GenBank/DDBJ whole genome shotgun (WGS) entry which is preliminary data.</text>
</comment>
<gene>
    <name evidence="10" type="ORF">EW146_g1051</name>
</gene>
<evidence type="ECO:0008006" key="12">
    <source>
        <dbReference type="Google" id="ProtNLM"/>
    </source>
</evidence>
<reference evidence="10 11" key="1">
    <citation type="submission" date="2019-02" db="EMBL/GenBank/DDBJ databases">
        <title>Genome sequencing of the rare red list fungi Bondarzewia mesenterica.</title>
        <authorList>
            <person name="Buettner E."/>
            <person name="Kellner H."/>
        </authorList>
    </citation>
    <scope>NUCLEOTIDE SEQUENCE [LARGE SCALE GENOMIC DNA]</scope>
    <source>
        <strain evidence="10 11">DSM 108281</strain>
    </source>
</reference>
<proteinExistence type="inferred from homology"/>
<feature type="transmembrane region" description="Helical" evidence="9">
    <location>
        <begin position="565"/>
        <end position="586"/>
    </location>
</feature>
<evidence type="ECO:0000256" key="8">
    <source>
        <dbReference type="SAM" id="MobiDB-lite"/>
    </source>
</evidence>
<dbReference type="SUPFAM" id="SSF143865">
    <property type="entry name" value="CorA soluble domain-like"/>
    <property type="match status" value="1"/>
</dbReference>
<feature type="compositionally biased region" description="Low complexity" evidence="8">
    <location>
        <begin position="48"/>
        <end position="74"/>
    </location>
</feature>
<evidence type="ECO:0000256" key="5">
    <source>
        <dbReference type="ARBA" id="ARBA00022692"/>
    </source>
</evidence>